<dbReference type="PANTHER" id="PTHR12558:SF13">
    <property type="entry name" value="CELL DIVISION CYCLE PROTEIN 27 HOMOLOG"/>
    <property type="match status" value="1"/>
</dbReference>
<evidence type="ECO:0000259" key="1">
    <source>
        <dbReference type="Pfam" id="PF17128"/>
    </source>
</evidence>
<organism evidence="2 3">
    <name type="scientific">Vagococcus penaei</name>
    <dbReference type="NCBI Taxonomy" id="633807"/>
    <lineage>
        <taxon>Bacteria</taxon>
        <taxon>Bacillati</taxon>
        <taxon>Bacillota</taxon>
        <taxon>Bacilli</taxon>
        <taxon>Lactobacillales</taxon>
        <taxon>Enterococcaceae</taxon>
        <taxon>Vagococcus</taxon>
    </lineage>
</organism>
<reference evidence="2 3" key="1">
    <citation type="journal article" date="2010" name="Int. J. Syst. Evol. Microbiol.">
        <title>Vagococcus penaei sp. nov., isolated from spoilage microbiota of cooked shrimp (Penaeus vannamei).</title>
        <authorList>
            <person name="Jaffres E."/>
            <person name="Prevost H."/>
            <person name="Rossero A."/>
            <person name="Joffraud J.J."/>
            <person name="Dousset X."/>
        </authorList>
    </citation>
    <scope>NUCLEOTIDE SEQUENCE [LARGE SCALE GENOMIC DNA]</scope>
    <source>
        <strain evidence="2 3">CD276</strain>
    </source>
</reference>
<evidence type="ECO:0000313" key="2">
    <source>
        <dbReference type="EMBL" id="AQP52893.1"/>
    </source>
</evidence>
<dbReference type="Gene3D" id="1.25.40.10">
    <property type="entry name" value="Tetratricopeptide repeat domain"/>
    <property type="match status" value="3"/>
</dbReference>
<dbReference type="InterPro" id="IPR019734">
    <property type="entry name" value="TPR_rpt"/>
</dbReference>
<dbReference type="PROSITE" id="PS50005">
    <property type="entry name" value="TPR"/>
    <property type="match status" value="1"/>
</dbReference>
<keyword evidence="3" id="KW-1185">Reference proteome</keyword>
<dbReference type="InterPro" id="IPR011990">
    <property type="entry name" value="TPR-like_helical_dom_sf"/>
</dbReference>
<dbReference type="RefSeq" id="WP_077274989.1">
    <property type="nucleotide sequence ID" value="NZ_CP019609.1"/>
</dbReference>
<feature type="domain" description="DUF5107" evidence="1">
    <location>
        <begin position="39"/>
        <end position="343"/>
    </location>
</feature>
<sequence>MNNVLVKEELISMPTYLTAKPDKNPLFFEKRVYQGSSGKIYPHAMTEKILDEKVDVDYPAVILENDYLKVVILPTLGGRIQRAYDKTNNYDFVYYNQVIKPALVGLIGPWISGGIEFNWPQHHRPSTYMPTEYHVDENEDGSKTVWVSDIDKMYGTKGMAGFTLYPDKAYIEITGKVNNLTDTPQTFLWWANPAVPANDHTASIFPPDVHAVMDHGKRAVSDFPIATGTYYKYDYSDGVDISRYKNIKVPTSYMAHHSNYDFIGNYDESKKAGLLHVANHHISPGKKQWVWGNSDFGIAWDRNLTDEDGPYVELMTGVFTDNQPDFTWLKPYEEKEFQQYFMPYKGVGRVKNATIDGAVNLEIKDGRLSYACYTTSQQDNLKLVITHKETIIFEECFDLTPATYHEGELLSPQETMTSDLMIQLFDQTNRLIVDYIGVDETISELPEPAEALPVPEKLKTTEELFLAATHIEQYRHATLDARDYYLEGLRRDPEDIRLNNGYGLNLYRRGLIEESEKHFEKAVAKQKWKSPNPYYGEPLFNLGLAQLQLGKINQAIDSFYKATWNEDTQSSAFYYLAMIDSRQMKWSGALKHLNRSLIKNWHHLKARHLILAIQRLTQVTSDFNSNFAIDPLYLGFHFEKYLVDTTYDWQKYMRNEVNNYLELALDYINWGLFNDAITVLTHAPQESPLVHYYLAFAKLNLGQVEEARQSVKLAEMAPSDYCFPNKLLEIPILGAAIDLLPNDTGFAKYYLGNLFYDKKRYDEAIKLWEQATREIPEFPTVFRNLSMAYYNRQDDLDKALSMIDVAFNLDTTDARVLLEKDILLKISQASVDTRLEILEQYHETTKDRDDLFLTYLGLLSTKKSFKQAYDLMMSRQFHPWEGGEGKASGQYMFNLIELAKEMMVDQPELAIDLLKQSQTYPENLGEGKLPNVQDNISDYFIARIYEAQGQKNLATEYYRKAALGTSQPESVLYYYDQPADSILYRGLAENKLGNTKAANKWFHQLIRYGETNIFKDISYDYFAVSMPETVVFKRDLTKENQIYCKYLIALGNLGLGDKEKARHLLMDVVTEVPDHQGALSHLWLIDNQSL</sequence>
<proteinExistence type="predicted"/>
<dbReference type="InterPro" id="IPR033396">
    <property type="entry name" value="DUF5107"/>
</dbReference>
<dbReference type="EMBL" id="CP019609">
    <property type="protein sequence ID" value="AQP52893.1"/>
    <property type="molecule type" value="Genomic_DNA"/>
</dbReference>
<dbReference type="AlphaFoldDB" id="A0A1Q2D3I2"/>
<name>A0A1Q2D3I2_9ENTE</name>
<evidence type="ECO:0000313" key="3">
    <source>
        <dbReference type="Proteomes" id="UP000188246"/>
    </source>
</evidence>
<gene>
    <name evidence="2" type="ORF">BW732_00740</name>
</gene>
<dbReference type="Pfam" id="PF13181">
    <property type="entry name" value="TPR_8"/>
    <property type="match status" value="2"/>
</dbReference>
<dbReference type="OrthoDB" id="174931at2"/>
<dbReference type="SMART" id="SM00028">
    <property type="entry name" value="TPR"/>
    <property type="match status" value="5"/>
</dbReference>
<dbReference type="PANTHER" id="PTHR12558">
    <property type="entry name" value="CELL DIVISION CYCLE 16,23,27"/>
    <property type="match status" value="1"/>
</dbReference>
<dbReference type="KEGG" id="vpi:BW732_00740"/>
<dbReference type="STRING" id="633807.BW732_00740"/>
<protein>
    <submittedName>
        <fullName evidence="2">DUF5107 domain-containing protein</fullName>
    </submittedName>
</protein>
<accession>A0A1Q2D3I2</accession>
<dbReference type="Pfam" id="PF13432">
    <property type="entry name" value="TPR_16"/>
    <property type="match status" value="1"/>
</dbReference>
<dbReference type="SUPFAM" id="SSF48452">
    <property type="entry name" value="TPR-like"/>
    <property type="match status" value="3"/>
</dbReference>
<dbReference type="Proteomes" id="UP000188246">
    <property type="component" value="Chromosome"/>
</dbReference>
<dbReference type="Pfam" id="PF17128">
    <property type="entry name" value="DUF5107"/>
    <property type="match status" value="1"/>
</dbReference>